<proteinExistence type="predicted"/>
<accession>A0A1A8X9B7</accession>
<dbReference type="EMBL" id="FLQW01006895">
    <property type="protein sequence ID" value="SBT01202.1"/>
    <property type="molecule type" value="Genomic_DNA"/>
</dbReference>
<dbReference type="KEGG" id="pmal:PMUG01_14017100"/>
<dbReference type="Gene3D" id="1.10.3030.10">
    <property type="entry name" value="Gametocyte protein Pfg27"/>
    <property type="match status" value="1"/>
</dbReference>
<dbReference type="RefSeq" id="XP_028864076.1">
    <property type="nucleotide sequence ID" value="XM_029007715.1"/>
</dbReference>
<dbReference type="GeneID" id="39871483"/>
<dbReference type="InterPro" id="IPR015299">
    <property type="entry name" value="Gamete_antigen_PLAspp"/>
</dbReference>
<evidence type="ECO:0000313" key="2">
    <source>
        <dbReference type="EMBL" id="SBT01202.1"/>
    </source>
</evidence>
<evidence type="ECO:0000313" key="4">
    <source>
        <dbReference type="Proteomes" id="UP000078597"/>
    </source>
</evidence>
<dbReference type="AlphaFoldDB" id="A0A1A8X9B7"/>
<sequence length="260" mass="30648">MNIYTFLQIQIFIRFVLIKGGSVPWTKQYITWRNGIATVHVEYHPPYEYKYKNIESCPVSVEVKKLGNVEFHATLDALYNLKYLRISKEELFDMIQKGAYIPGSLSRFQQKYEYSFKDEISKKHCISRIKKRLNFIVIEGILSDDEYCEEVKKVLWIEQRVDEEISVILDKLESKEEKDRMCRNEVEIKDLISKLEKAKALKLSEGMIENTLSTIEDFLLDIVRTYKGELPSKDAYEKKEGKHNKPNEHPKENATTHKKI</sequence>
<dbReference type="SUPFAM" id="SSF89162">
    <property type="entry name" value="Gametocyte protein Pfg27"/>
    <property type="match status" value="1"/>
</dbReference>
<dbReference type="OrthoDB" id="373821at2759"/>
<gene>
    <name evidence="3" type="primary">PmUG01_14017100</name>
    <name evidence="2" type="ORF">PMALA_080480</name>
    <name evidence="3" type="ORF">PMUG01_14017100</name>
</gene>
<dbReference type="Proteomes" id="UP000219813">
    <property type="component" value="Chromosome 14"/>
</dbReference>
<reference evidence="4" key="2">
    <citation type="submission" date="2016-05" db="EMBL/GenBank/DDBJ databases">
        <authorList>
            <person name="Naeem Raeece"/>
        </authorList>
    </citation>
    <scope>NUCLEOTIDE SEQUENCE [LARGE SCALE GENOMIC DNA]</scope>
</reference>
<protein>
    <submittedName>
        <fullName evidence="2">Gamete antigen 27/25 (G27/25)</fullName>
    </submittedName>
    <submittedName>
        <fullName evidence="3">Gamete antigen 27/25, putative</fullName>
    </submittedName>
</protein>
<evidence type="ECO:0000313" key="3">
    <source>
        <dbReference type="EMBL" id="SCP03118.1"/>
    </source>
</evidence>
<evidence type="ECO:0000256" key="1">
    <source>
        <dbReference type="SAM" id="MobiDB-lite"/>
    </source>
</evidence>
<feature type="region of interest" description="Disordered" evidence="1">
    <location>
        <begin position="233"/>
        <end position="260"/>
    </location>
</feature>
<dbReference type="Proteomes" id="UP000078597">
    <property type="component" value="Unassembled WGS sequence"/>
</dbReference>
<reference evidence="2" key="1">
    <citation type="submission" date="2016-05" db="EMBL/GenBank/DDBJ databases">
        <authorList>
            <person name="Lavstsen T."/>
            <person name="Jespersen J.S."/>
        </authorList>
    </citation>
    <scope>NUCLEOTIDE SEQUENCE [LARGE SCALE GENOMIC DNA]</scope>
</reference>
<keyword evidence="5" id="KW-1185">Reference proteome</keyword>
<name>A0A1A8X9B7_PLAMA</name>
<dbReference type="EMBL" id="LT594635">
    <property type="protein sequence ID" value="SCP03118.1"/>
    <property type="molecule type" value="Genomic_DNA"/>
</dbReference>
<evidence type="ECO:0000313" key="5">
    <source>
        <dbReference type="Proteomes" id="UP000219813"/>
    </source>
</evidence>
<dbReference type="Pfam" id="PF09216">
    <property type="entry name" value="Pfg27"/>
    <property type="match status" value="1"/>
</dbReference>
<reference evidence="3 5" key="3">
    <citation type="submission" date="2016-06" db="EMBL/GenBank/DDBJ databases">
        <authorList>
            <consortium name="Pathogen Informatics"/>
        </authorList>
    </citation>
    <scope>NUCLEOTIDE SEQUENCE [LARGE SCALE GENOMIC DNA]</scope>
</reference>
<organism evidence="2 4">
    <name type="scientific">Plasmodium malariae</name>
    <dbReference type="NCBI Taxonomy" id="5858"/>
    <lineage>
        <taxon>Eukaryota</taxon>
        <taxon>Sar</taxon>
        <taxon>Alveolata</taxon>
        <taxon>Apicomplexa</taxon>
        <taxon>Aconoidasida</taxon>
        <taxon>Haemosporida</taxon>
        <taxon>Plasmodiidae</taxon>
        <taxon>Plasmodium</taxon>
        <taxon>Plasmodium (Plasmodium)</taxon>
    </lineage>
</organism>
<dbReference type="InterPro" id="IPR036469">
    <property type="entry name" value="Pfg27_sf"/>
</dbReference>
<dbReference type="VEuPathDB" id="PlasmoDB:PmUG01_14017100"/>